<evidence type="ECO:0000313" key="3">
    <source>
        <dbReference type="Proteomes" id="UP000016943"/>
    </source>
</evidence>
<organism evidence="2 3">
    <name type="scientific">Corynebacterium argentoratense DSM 44202</name>
    <dbReference type="NCBI Taxonomy" id="1348662"/>
    <lineage>
        <taxon>Bacteria</taxon>
        <taxon>Bacillati</taxon>
        <taxon>Actinomycetota</taxon>
        <taxon>Actinomycetes</taxon>
        <taxon>Mycobacteriales</taxon>
        <taxon>Corynebacteriaceae</taxon>
        <taxon>Corynebacterium</taxon>
    </lineage>
</organism>
<dbReference type="InterPro" id="IPR010982">
    <property type="entry name" value="Lambda_DNA-bd_dom_sf"/>
</dbReference>
<gene>
    <name evidence="2" type="ORF">CARG_00105</name>
</gene>
<proteinExistence type="predicted"/>
<dbReference type="OrthoDB" id="3541350at2"/>
<dbReference type="GeneID" id="78248917"/>
<dbReference type="GO" id="GO:0003677">
    <property type="term" value="F:DNA binding"/>
    <property type="evidence" value="ECO:0007669"/>
    <property type="project" value="InterPro"/>
</dbReference>
<dbReference type="Gene3D" id="1.10.260.40">
    <property type="entry name" value="lambda repressor-like DNA-binding domains"/>
    <property type="match status" value="1"/>
</dbReference>
<dbReference type="STRING" id="1348662.CARG_00105"/>
<dbReference type="Pfam" id="PF12728">
    <property type="entry name" value="HTH_17"/>
    <property type="match status" value="1"/>
</dbReference>
<evidence type="ECO:0000259" key="1">
    <source>
        <dbReference type="Pfam" id="PF12728"/>
    </source>
</evidence>
<reference evidence="2 3" key="1">
    <citation type="journal article" date="2013" name="Genome Announc.">
        <title>Whole-Genome Sequence of the Clinical Strain Corynebacterium argentoratense DSM 44202, Isolated from a Human Throat Specimen.</title>
        <authorList>
            <person name="Bomholt C."/>
            <person name="Glaub A."/>
            <person name="Gravermann K."/>
            <person name="Albersmeier A."/>
            <person name="Brinkrolf K."/>
            <person name="Ruckert C."/>
            <person name="Tauch A."/>
        </authorList>
    </citation>
    <scope>NUCLEOTIDE SEQUENCE [LARGE SCALE GENOMIC DNA]</scope>
    <source>
        <strain evidence="2">DSM 44202</strain>
    </source>
</reference>
<dbReference type="RefSeq" id="WP_020975350.1">
    <property type="nucleotide sequence ID" value="NC_022198.1"/>
</dbReference>
<dbReference type="HOGENOM" id="CLU_140176_12_1_11"/>
<dbReference type="AlphaFoldDB" id="U3GS55"/>
<dbReference type="Proteomes" id="UP000016943">
    <property type="component" value="Chromosome"/>
</dbReference>
<name>U3GS55_9CORY</name>
<dbReference type="InterPro" id="IPR041657">
    <property type="entry name" value="HTH_17"/>
</dbReference>
<dbReference type="KEGG" id="caz:CARG_00105"/>
<dbReference type="InterPro" id="IPR010093">
    <property type="entry name" value="SinI_DNA-bd"/>
</dbReference>
<evidence type="ECO:0000313" key="2">
    <source>
        <dbReference type="EMBL" id="AGU14230.1"/>
    </source>
</evidence>
<dbReference type="PATRIC" id="fig|1348662.3.peg.19"/>
<feature type="domain" description="Helix-turn-helix" evidence="1">
    <location>
        <begin position="8"/>
        <end position="56"/>
    </location>
</feature>
<keyword evidence="3" id="KW-1185">Reference proteome</keyword>
<dbReference type="EMBL" id="CP006365">
    <property type="protein sequence ID" value="AGU14230.1"/>
    <property type="molecule type" value="Genomic_DNA"/>
</dbReference>
<accession>U3GS55</accession>
<protein>
    <recommendedName>
        <fullName evidence="1">Helix-turn-helix domain-containing protein</fullName>
    </recommendedName>
</protein>
<dbReference type="NCBIfam" id="TIGR01764">
    <property type="entry name" value="excise"/>
    <property type="match status" value="1"/>
</dbReference>
<sequence>MSQVSKTYTVAEVAKQLQVSKATVYNLINQDKFPTPTIHLGTQYRILAEPFDTYMKGTTK</sequence>